<dbReference type="GO" id="GO:0046417">
    <property type="term" value="P:chorismate metabolic process"/>
    <property type="evidence" value="ECO:0007669"/>
    <property type="project" value="TreeGrafter"/>
</dbReference>
<sequence>MSQVYLRGLRGAITIEENSKKAIQQGTRELLLELVDANDLVTEDIASVFFSVTPDLNADFPAYTARELGWLGVPLMCFREIDVPGALPMCIRVLIHVNTGKAQDEMVHVYLGGATSLRPDLSSRT</sequence>
<organism evidence="4 5">
    <name type="scientific">Heliophilum fasciatum</name>
    <dbReference type="NCBI Taxonomy" id="35700"/>
    <lineage>
        <taxon>Bacteria</taxon>
        <taxon>Bacillati</taxon>
        <taxon>Bacillota</taxon>
        <taxon>Clostridia</taxon>
        <taxon>Eubacteriales</taxon>
        <taxon>Heliobacteriaceae</taxon>
        <taxon>Heliophilum</taxon>
    </lineage>
</organism>
<keyword evidence="3" id="KW-0413">Isomerase</keyword>
<keyword evidence="2 3" id="KW-0057">Aromatic amino acid biosynthesis</keyword>
<dbReference type="SUPFAM" id="SSF55298">
    <property type="entry name" value="YjgF-like"/>
    <property type="match status" value="1"/>
</dbReference>
<dbReference type="Proteomes" id="UP000294813">
    <property type="component" value="Unassembled WGS sequence"/>
</dbReference>
<dbReference type="GO" id="GO:0009073">
    <property type="term" value="P:aromatic amino acid family biosynthetic process"/>
    <property type="evidence" value="ECO:0007669"/>
    <property type="project" value="UniProtKB-UniRule"/>
</dbReference>
<name>A0A4R2RV56_9FIRM</name>
<feature type="binding site" evidence="2">
    <location>
        <position position="10"/>
    </location>
    <ligand>
        <name>prephenate</name>
        <dbReference type="ChEBI" id="CHEBI:29934"/>
    </ligand>
</feature>
<comment type="catalytic activity">
    <reaction evidence="3">
        <text>chorismate = prephenate</text>
        <dbReference type="Rhea" id="RHEA:13897"/>
        <dbReference type="ChEBI" id="CHEBI:29748"/>
        <dbReference type="ChEBI" id="CHEBI:29934"/>
        <dbReference type="EC" id="5.4.99.5"/>
    </reaction>
</comment>
<dbReference type="PANTHER" id="PTHR21164">
    <property type="entry name" value="CHORISMATE MUTASE"/>
    <property type="match status" value="1"/>
</dbReference>
<evidence type="ECO:0000313" key="4">
    <source>
        <dbReference type="EMBL" id="TCP63811.1"/>
    </source>
</evidence>
<evidence type="ECO:0000256" key="3">
    <source>
        <dbReference type="PROSITE-ProRule" id="PRU00514"/>
    </source>
</evidence>
<dbReference type="PANTHER" id="PTHR21164:SF0">
    <property type="entry name" value="CHORISMATE MUTASE AROH"/>
    <property type="match status" value="1"/>
</dbReference>
<dbReference type="RefSeq" id="WP_131919479.1">
    <property type="nucleotide sequence ID" value="NZ_JAOQNU010000014.1"/>
</dbReference>
<evidence type="ECO:0000313" key="5">
    <source>
        <dbReference type="Proteomes" id="UP000294813"/>
    </source>
</evidence>
<proteinExistence type="predicted"/>
<keyword evidence="5" id="KW-1185">Reference proteome</keyword>
<protein>
    <recommendedName>
        <fullName evidence="1 3">chorismate mutase</fullName>
        <ecNumber evidence="1 3">5.4.99.5</ecNumber>
    </recommendedName>
</protein>
<dbReference type="EC" id="5.4.99.5" evidence="1 3"/>
<dbReference type="PIRSF" id="PIRSF005965">
    <property type="entry name" value="Chor_mut_AroH"/>
    <property type="match status" value="1"/>
</dbReference>
<dbReference type="CDD" id="cd02185">
    <property type="entry name" value="AroH"/>
    <property type="match status" value="1"/>
</dbReference>
<accession>A0A4R2RV56</accession>
<gene>
    <name evidence="4" type="ORF">EDD73_11557</name>
</gene>
<dbReference type="GO" id="GO:0008652">
    <property type="term" value="P:amino acid biosynthetic process"/>
    <property type="evidence" value="ECO:0007669"/>
    <property type="project" value="UniProtKB-UniRule"/>
</dbReference>
<dbReference type="NCBIfam" id="TIGR01796">
    <property type="entry name" value="CM_mono_aroH"/>
    <property type="match status" value="1"/>
</dbReference>
<dbReference type="GO" id="GO:0004106">
    <property type="term" value="F:chorismate mutase activity"/>
    <property type="evidence" value="ECO:0007669"/>
    <property type="project" value="UniProtKB-UniRule"/>
</dbReference>
<reference evidence="4 5" key="1">
    <citation type="submission" date="2019-03" db="EMBL/GenBank/DDBJ databases">
        <title>Genomic Encyclopedia of Type Strains, Phase IV (KMG-IV): sequencing the most valuable type-strain genomes for metagenomic binning, comparative biology and taxonomic classification.</title>
        <authorList>
            <person name="Goeker M."/>
        </authorList>
    </citation>
    <scope>NUCLEOTIDE SEQUENCE [LARGE SCALE GENOMIC DNA]</scope>
    <source>
        <strain evidence="4 5">DSM 11170</strain>
    </source>
</reference>
<feature type="binding site" evidence="2">
    <location>
        <position position="92"/>
    </location>
    <ligand>
        <name>prephenate</name>
        <dbReference type="ChEBI" id="CHEBI:29934"/>
    </ligand>
</feature>
<evidence type="ECO:0000256" key="1">
    <source>
        <dbReference type="NCBIfam" id="TIGR01796"/>
    </source>
</evidence>
<dbReference type="InterPro" id="IPR008243">
    <property type="entry name" value="Chorismate_mutase_AroH"/>
</dbReference>
<dbReference type="EMBL" id="SLXT01000015">
    <property type="protein sequence ID" value="TCP63811.1"/>
    <property type="molecule type" value="Genomic_DNA"/>
</dbReference>
<dbReference type="UniPathway" id="UPA00120">
    <property type="reaction ID" value="UER00203"/>
</dbReference>
<dbReference type="Pfam" id="PF07736">
    <property type="entry name" value="CM_1"/>
    <property type="match status" value="1"/>
</dbReference>
<comment type="caution">
    <text evidence="4">The sequence shown here is derived from an EMBL/GenBank/DDBJ whole genome shotgun (WGS) entry which is preliminary data.</text>
</comment>
<feature type="binding site" evidence="2">
    <location>
        <position position="110"/>
    </location>
    <ligand>
        <name>prephenate</name>
        <dbReference type="ChEBI" id="CHEBI:29934"/>
    </ligand>
</feature>
<dbReference type="AlphaFoldDB" id="A0A4R2RV56"/>
<dbReference type="PROSITE" id="PS51167">
    <property type="entry name" value="CHORISMATE_MUT_1"/>
    <property type="match status" value="1"/>
</dbReference>
<dbReference type="InterPro" id="IPR035959">
    <property type="entry name" value="RutC-like_sf"/>
</dbReference>
<dbReference type="Gene3D" id="3.30.1330.40">
    <property type="entry name" value="RutC-like"/>
    <property type="match status" value="1"/>
</dbReference>
<dbReference type="OrthoDB" id="9802232at2"/>
<evidence type="ECO:0000256" key="2">
    <source>
        <dbReference type="PIRSR" id="PIRSR005965-1"/>
    </source>
</evidence>
<keyword evidence="2 3" id="KW-0028">Amino-acid biosynthesis</keyword>